<evidence type="ECO:0000256" key="2">
    <source>
        <dbReference type="SAM" id="MobiDB-lite"/>
    </source>
</evidence>
<comment type="caution">
    <text evidence="4">The sequence shown here is derived from an EMBL/GenBank/DDBJ whole genome shotgun (WGS) entry which is preliminary data.</text>
</comment>
<evidence type="ECO:0000256" key="1">
    <source>
        <dbReference type="PROSITE-ProRule" id="PRU00723"/>
    </source>
</evidence>
<feature type="compositionally biased region" description="Polar residues" evidence="2">
    <location>
        <begin position="213"/>
        <end position="225"/>
    </location>
</feature>
<evidence type="ECO:0000259" key="3">
    <source>
        <dbReference type="PROSITE" id="PS50103"/>
    </source>
</evidence>
<organism evidence="4 5">
    <name type="scientific">Blattamonas nauphoetae</name>
    <dbReference type="NCBI Taxonomy" id="2049346"/>
    <lineage>
        <taxon>Eukaryota</taxon>
        <taxon>Metamonada</taxon>
        <taxon>Preaxostyla</taxon>
        <taxon>Oxymonadida</taxon>
        <taxon>Blattamonas</taxon>
    </lineage>
</organism>
<dbReference type="EMBL" id="JARBJD010000044">
    <property type="protein sequence ID" value="KAK2957692.1"/>
    <property type="molecule type" value="Genomic_DNA"/>
</dbReference>
<dbReference type="PROSITE" id="PS50103">
    <property type="entry name" value="ZF_C3H1"/>
    <property type="match status" value="1"/>
</dbReference>
<protein>
    <recommendedName>
        <fullName evidence="3">C3H1-type domain-containing protein</fullName>
    </recommendedName>
</protein>
<feature type="region of interest" description="Disordered" evidence="2">
    <location>
        <begin position="688"/>
        <end position="716"/>
    </location>
</feature>
<feature type="region of interest" description="Disordered" evidence="2">
    <location>
        <begin position="213"/>
        <end position="232"/>
    </location>
</feature>
<keyword evidence="1" id="KW-0479">Metal-binding</keyword>
<feature type="compositionally biased region" description="Polar residues" evidence="2">
    <location>
        <begin position="15"/>
        <end position="34"/>
    </location>
</feature>
<reference evidence="4 5" key="1">
    <citation type="journal article" date="2022" name="bioRxiv">
        <title>Genomics of Preaxostyla Flagellates Illuminates Evolutionary Transitions and the Path Towards Mitochondrial Loss.</title>
        <authorList>
            <person name="Novak L.V.F."/>
            <person name="Treitli S.C."/>
            <person name="Pyrih J."/>
            <person name="Halakuc P."/>
            <person name="Pipaliya S.V."/>
            <person name="Vacek V."/>
            <person name="Brzon O."/>
            <person name="Soukal P."/>
            <person name="Eme L."/>
            <person name="Dacks J.B."/>
            <person name="Karnkowska A."/>
            <person name="Elias M."/>
            <person name="Hampl V."/>
        </authorList>
    </citation>
    <scope>NUCLEOTIDE SEQUENCE [LARGE SCALE GENOMIC DNA]</scope>
    <source>
        <strain evidence="4">NAU3</strain>
        <tissue evidence="4">Gut</tissue>
    </source>
</reference>
<dbReference type="InterPro" id="IPR000571">
    <property type="entry name" value="Znf_CCCH"/>
</dbReference>
<keyword evidence="5" id="KW-1185">Reference proteome</keyword>
<feature type="compositionally biased region" description="Basic residues" evidence="2">
    <location>
        <begin position="705"/>
        <end position="716"/>
    </location>
</feature>
<keyword evidence="1" id="KW-0862">Zinc</keyword>
<accession>A0ABQ9Y1T2</accession>
<evidence type="ECO:0000313" key="4">
    <source>
        <dbReference type="EMBL" id="KAK2957692.1"/>
    </source>
</evidence>
<sequence length="716" mass="79751">MVCPTILQIQPAIGSHSNPTSATTPKGSETTSKPFISHKLPPLSSDPLLPSVLTPCGCSQCQKRQEQTPPSLPTVSATASVLSEFGKLAASMRMKWLQSAHSQNRRFLHFPDCSVDDEWIDDAFEVPFIITTHKPTPPYEMVDHSEPSSSTSASIPQLPFHSPSPSHRTHESRGEQTVNFVVFDNPLIPLSVSVASKLYRAMKRSLHSTLFSETSPLPKSATQQPPVYPTRRTTSLRTSFTSFSDSSLRQKEFPPKPKSFNFLPTLPTLGIEPQKRLSDLPLPEDFHKAIKTPHDSDLEEGEVESEEILHSPVKSPPLSTLAVNGIVSRTKFDLDFTPSRQIGANSDTLFSDAYFDQHNVRFCSLFSLHHHILTRSRIHCVMETEPQASTHKRPQTRIQPVNIYPFVTFRRLHGNTPKPEQTGTNGDVGHLWKQHVTTAQQQEELLPPPFVAKLWMHSLVNGHFAAVPPRPIPGNGVVGDGEIGVAHIEPHSSVIESFSTSPPKNLLSSSAFNEDEASLFIDGLLNALTHLDAGEYLLTRRKGESRLFVLKAQPKQRASSPTHDPRVPPPTTVGCEWVYGIDPDSFCVTPLESFPPWMIYDLHRSSMQRGSIDLHRKHLVHPKWNPPPTAPANQIPYTLPVQHSFGIDDCIGRFSFCYQFAKFGGCERGSSCHFPHLSNEEVIRLATSGKVPPKTTSQPNSEQRKAHKTRNIRHPR</sequence>
<dbReference type="Proteomes" id="UP001281761">
    <property type="component" value="Unassembled WGS sequence"/>
</dbReference>
<gene>
    <name evidence="4" type="ORF">BLNAU_7347</name>
</gene>
<feature type="zinc finger region" description="C3H1-type" evidence="1">
    <location>
        <begin position="656"/>
        <end position="679"/>
    </location>
</feature>
<proteinExistence type="predicted"/>
<name>A0ABQ9Y1T2_9EUKA</name>
<keyword evidence="1" id="KW-0863">Zinc-finger</keyword>
<feature type="region of interest" description="Disordered" evidence="2">
    <location>
        <begin position="12"/>
        <end position="39"/>
    </location>
</feature>
<feature type="region of interest" description="Disordered" evidence="2">
    <location>
        <begin position="141"/>
        <end position="173"/>
    </location>
</feature>
<feature type="domain" description="C3H1-type" evidence="3">
    <location>
        <begin position="656"/>
        <end position="679"/>
    </location>
</feature>
<evidence type="ECO:0000313" key="5">
    <source>
        <dbReference type="Proteomes" id="UP001281761"/>
    </source>
</evidence>